<keyword evidence="2" id="KW-0596">Phosphopantetheine</keyword>
<dbReference type="Gene3D" id="3.40.50.12780">
    <property type="entry name" value="N-terminal domain of ligase-like"/>
    <property type="match status" value="1"/>
</dbReference>
<dbReference type="GO" id="GO:0072330">
    <property type="term" value="P:monocarboxylic acid biosynthetic process"/>
    <property type="evidence" value="ECO:0007669"/>
    <property type="project" value="UniProtKB-ARBA"/>
</dbReference>
<gene>
    <name evidence="6" type="ORF">WS71_12050</name>
</gene>
<dbReference type="InterPro" id="IPR001242">
    <property type="entry name" value="Condensation_dom"/>
</dbReference>
<reference evidence="6 7" key="1">
    <citation type="submission" date="2015-12" db="EMBL/GenBank/DDBJ databases">
        <title>Diversity of Burkholderia near neighbor genomes.</title>
        <authorList>
            <person name="Sahl J."/>
            <person name="Wagner D."/>
            <person name="Keim P."/>
        </authorList>
    </citation>
    <scope>NUCLEOTIDE SEQUENCE [LARGE SCALE GENOMIC DNA]</scope>
    <source>
        <strain evidence="6 7">BDU8</strain>
    </source>
</reference>
<dbReference type="Pfam" id="PF13193">
    <property type="entry name" value="AMP-binding_C"/>
    <property type="match status" value="1"/>
</dbReference>
<dbReference type="InterPro" id="IPR045851">
    <property type="entry name" value="AMP-bd_C_sf"/>
</dbReference>
<keyword evidence="4" id="KW-0479">Metal-binding</keyword>
<dbReference type="FunFam" id="3.30.300.30:FF:000010">
    <property type="entry name" value="Enterobactin synthetase component F"/>
    <property type="match status" value="1"/>
</dbReference>
<dbReference type="Pfam" id="PF00550">
    <property type="entry name" value="PP-binding"/>
    <property type="match status" value="1"/>
</dbReference>
<protein>
    <submittedName>
        <fullName evidence="6">Non-ribosomal peptide synthetase</fullName>
    </submittedName>
</protein>
<dbReference type="GO" id="GO:0031177">
    <property type="term" value="F:phosphopantetheine binding"/>
    <property type="evidence" value="ECO:0007669"/>
    <property type="project" value="InterPro"/>
</dbReference>
<dbReference type="SUPFAM" id="SSF56801">
    <property type="entry name" value="Acetyl-CoA synthetase-like"/>
    <property type="match status" value="1"/>
</dbReference>
<dbReference type="PROSITE" id="PS00455">
    <property type="entry name" value="AMP_BINDING"/>
    <property type="match status" value="1"/>
</dbReference>
<dbReference type="FunFam" id="3.40.50.980:FF:000001">
    <property type="entry name" value="Non-ribosomal peptide synthetase"/>
    <property type="match status" value="1"/>
</dbReference>
<dbReference type="GO" id="GO:0003824">
    <property type="term" value="F:catalytic activity"/>
    <property type="evidence" value="ECO:0007669"/>
    <property type="project" value="InterPro"/>
</dbReference>
<dbReference type="InterPro" id="IPR036736">
    <property type="entry name" value="ACP-like_sf"/>
</dbReference>
<dbReference type="FunFam" id="3.40.50.12780:FF:000012">
    <property type="entry name" value="Non-ribosomal peptide synthetase"/>
    <property type="match status" value="1"/>
</dbReference>
<evidence type="ECO:0000313" key="7">
    <source>
        <dbReference type="Proteomes" id="UP000067711"/>
    </source>
</evidence>
<name>A0A1B4FW86_9BURK</name>
<dbReference type="GO" id="GO:0043041">
    <property type="term" value="P:amino acid activation for nonribosomal peptide biosynthetic process"/>
    <property type="evidence" value="ECO:0007669"/>
    <property type="project" value="TreeGrafter"/>
</dbReference>
<dbReference type="SUPFAM" id="SSF52777">
    <property type="entry name" value="CoA-dependent acyltransferases"/>
    <property type="match status" value="2"/>
</dbReference>
<sequence length="1070" mass="115907">MTNEFAHSAYPLLPAQQEIWFAEQLAPGTSAYNTAAYLDIEGPVDAGTFDAAARRLIAETECIRVAFTECDSIPIQIPSADGDWNVAHLDFGCEADPHAAAEAWMAADRVRPTDLARDPLFRFALLRIAPDRFYWYVFFHHIVIDGFGVTLLTQRCAEIYTALEASDAPAPTRFGTLGDLLQTDAAYRASPSFALDRDYWTTRLAGRPSPASLSSDARPGGFAPLGGFRREWERLSPDASRALRALAQAEGTGIPQLMIGLSAAYLHRVLNQDEIVVGMSATARTGPDMRKTPAMLANVLPLCFTFDAATSLQTVARQAAREVRQALRHARYRSVELVRDAQQSGENARLFAQVVNVMSFDSDAHFAGHRARFRHLSAGPVDDFSWTVYDQGDDEGLRIAFDANATQYGDDELSRHRERFVRLAEAAVAAPARAIATIGLASAAERHRILNDWNAAATAATGTVPDTFERQAAATPDAIALTFGPEHLSYAALNARANRIAHRLIALGVGPGAIAAVCVNRSLDLVVALLAILKSGAAYLPLDPDYPPERLAFMLTDARPAVTLTTADLASRVEGGGVVLHVDDSAENDASPAAALDPTNDDRLRPLRPSDPAYVIYTSGSTGKPKGVVIPHANVIRLLTSTEPWFRFGPNDVWTLFHSCAFDFSVWECWGALLTGGRLVIVPYPVSRSPVELLSLLVREHVTVLNQTPSAFQQLMQADRNDSSLGRQLRLRHAIFGGEALDVRKLDDWYARHGETAPQLINMYGITETTVHVSYLELTRRTAAEPAYSPIGCKIPDLRLYVLDGALNPVPPGVTGEIYVAGAGLALGYLGRPGLTAQRFVADPFGAPGARMYRSGDLARWRADGTLDFIGRADDQIKIRGFRVELGEIAHALVQHETVAQAEVVVREDAPGEKRLVAYVVAATGLAATPQALRADLARHLPEHMVPSAVVVLDALPLTPNGKLDRRALPAPVFASHSKRSPADEREHALCAVLAEILGVDAIGPDDNFFELGGDSLTAMRVINRVRAEFGVKLSIRDLFAAPNVALIAATLEAKRSTPVRAEAYAAQDA</sequence>
<dbReference type="RefSeq" id="WP_066488029.1">
    <property type="nucleotide sequence ID" value="NZ_CP013388.1"/>
</dbReference>
<dbReference type="NCBIfam" id="TIGR01733">
    <property type="entry name" value="AA-adenyl-dom"/>
    <property type="match status" value="1"/>
</dbReference>
<dbReference type="SUPFAM" id="SSF47336">
    <property type="entry name" value="ACP-like"/>
    <property type="match status" value="1"/>
</dbReference>
<dbReference type="InterPro" id="IPR020459">
    <property type="entry name" value="AMP-binding"/>
</dbReference>
<proteinExistence type="predicted"/>
<evidence type="ECO:0000256" key="1">
    <source>
        <dbReference type="ARBA" id="ARBA00001957"/>
    </source>
</evidence>
<dbReference type="InterPro" id="IPR020845">
    <property type="entry name" value="AMP-binding_CS"/>
</dbReference>
<dbReference type="Gene3D" id="3.40.50.1820">
    <property type="entry name" value="alpha/beta hydrolase"/>
    <property type="match status" value="1"/>
</dbReference>
<dbReference type="EMBL" id="CP013388">
    <property type="protein sequence ID" value="AOJ07948.1"/>
    <property type="molecule type" value="Genomic_DNA"/>
</dbReference>
<dbReference type="Gene3D" id="3.30.559.30">
    <property type="entry name" value="Nonribosomal peptide synthetase, condensation domain"/>
    <property type="match status" value="1"/>
</dbReference>
<dbReference type="GO" id="GO:0044550">
    <property type="term" value="P:secondary metabolite biosynthetic process"/>
    <property type="evidence" value="ECO:0007669"/>
    <property type="project" value="UniProtKB-ARBA"/>
</dbReference>
<feature type="domain" description="Carrier" evidence="5">
    <location>
        <begin position="981"/>
        <end position="1056"/>
    </location>
</feature>
<evidence type="ECO:0000256" key="2">
    <source>
        <dbReference type="ARBA" id="ARBA00022450"/>
    </source>
</evidence>
<evidence type="ECO:0000256" key="3">
    <source>
        <dbReference type="ARBA" id="ARBA00022553"/>
    </source>
</evidence>
<dbReference type="InterPro" id="IPR010071">
    <property type="entry name" value="AA_adenyl_dom"/>
</dbReference>
<dbReference type="CDD" id="cd17643">
    <property type="entry name" value="A_NRPS_Cytc1-like"/>
    <property type="match status" value="1"/>
</dbReference>
<dbReference type="GO" id="GO:0046872">
    <property type="term" value="F:metal ion binding"/>
    <property type="evidence" value="ECO:0007669"/>
    <property type="project" value="UniProtKB-KW"/>
</dbReference>
<dbReference type="SMART" id="SM00823">
    <property type="entry name" value="PKS_PP"/>
    <property type="match status" value="1"/>
</dbReference>
<evidence type="ECO:0000259" key="5">
    <source>
        <dbReference type="PROSITE" id="PS50075"/>
    </source>
</evidence>
<dbReference type="InterPro" id="IPR042099">
    <property type="entry name" value="ANL_N_sf"/>
</dbReference>
<dbReference type="PROSITE" id="PS00012">
    <property type="entry name" value="PHOSPHOPANTETHEINE"/>
    <property type="match status" value="1"/>
</dbReference>
<evidence type="ECO:0000256" key="4">
    <source>
        <dbReference type="ARBA" id="ARBA00022723"/>
    </source>
</evidence>
<dbReference type="PANTHER" id="PTHR45527:SF14">
    <property type="entry name" value="PLIPASTATIN SYNTHASE SUBUNIT B"/>
    <property type="match status" value="1"/>
</dbReference>
<dbReference type="PANTHER" id="PTHR45527">
    <property type="entry name" value="NONRIBOSOMAL PEPTIDE SYNTHETASE"/>
    <property type="match status" value="1"/>
</dbReference>
<comment type="cofactor">
    <cofactor evidence="1">
        <name>pantetheine 4'-phosphate</name>
        <dbReference type="ChEBI" id="CHEBI:47942"/>
    </cofactor>
</comment>
<organism evidence="6 7">
    <name type="scientific">Burkholderia mayonis</name>
    <dbReference type="NCBI Taxonomy" id="1385591"/>
    <lineage>
        <taxon>Bacteria</taxon>
        <taxon>Pseudomonadati</taxon>
        <taxon>Pseudomonadota</taxon>
        <taxon>Betaproteobacteria</taxon>
        <taxon>Burkholderiales</taxon>
        <taxon>Burkholderiaceae</taxon>
        <taxon>Burkholderia</taxon>
        <taxon>pseudomallei group</taxon>
    </lineage>
</organism>
<dbReference type="GO" id="GO:0005829">
    <property type="term" value="C:cytosol"/>
    <property type="evidence" value="ECO:0007669"/>
    <property type="project" value="TreeGrafter"/>
</dbReference>
<dbReference type="PRINTS" id="PR00154">
    <property type="entry name" value="AMPBINDING"/>
</dbReference>
<dbReference type="FunFam" id="3.40.50.980:FF:000002">
    <property type="entry name" value="Enterobactin synthetase component F"/>
    <property type="match status" value="1"/>
</dbReference>
<dbReference type="FunFam" id="1.10.1200.10:FF:000016">
    <property type="entry name" value="Non-ribosomal peptide synthase"/>
    <property type="match status" value="1"/>
</dbReference>
<accession>A0A1B4FW86</accession>
<evidence type="ECO:0000313" key="6">
    <source>
        <dbReference type="EMBL" id="AOJ07948.1"/>
    </source>
</evidence>
<dbReference type="InterPro" id="IPR020806">
    <property type="entry name" value="PKS_PP-bd"/>
</dbReference>
<dbReference type="InterPro" id="IPR009081">
    <property type="entry name" value="PP-bd_ACP"/>
</dbReference>
<dbReference type="PROSITE" id="PS50075">
    <property type="entry name" value="CARRIER"/>
    <property type="match status" value="1"/>
</dbReference>
<keyword evidence="3" id="KW-0597">Phosphoprotein</keyword>
<dbReference type="Gene3D" id="3.30.559.10">
    <property type="entry name" value="Chloramphenicol acetyltransferase-like domain"/>
    <property type="match status" value="1"/>
</dbReference>
<dbReference type="InterPro" id="IPR029058">
    <property type="entry name" value="AB_hydrolase_fold"/>
</dbReference>
<dbReference type="AlphaFoldDB" id="A0A1B4FW86"/>
<dbReference type="Pfam" id="PF00668">
    <property type="entry name" value="Condensation"/>
    <property type="match status" value="1"/>
</dbReference>
<dbReference type="InterPro" id="IPR023213">
    <property type="entry name" value="CAT-like_dom_sf"/>
</dbReference>
<dbReference type="InterPro" id="IPR006162">
    <property type="entry name" value="Ppantetheine_attach_site"/>
</dbReference>
<dbReference type="Pfam" id="PF00501">
    <property type="entry name" value="AMP-binding"/>
    <property type="match status" value="1"/>
</dbReference>
<dbReference type="InterPro" id="IPR025110">
    <property type="entry name" value="AMP-bd_C"/>
</dbReference>
<dbReference type="Proteomes" id="UP000067711">
    <property type="component" value="Chromosome 2"/>
</dbReference>
<dbReference type="InterPro" id="IPR000873">
    <property type="entry name" value="AMP-dep_synth/lig_dom"/>
</dbReference>
<dbReference type="Gene3D" id="3.30.300.30">
    <property type="match status" value="1"/>
</dbReference>